<dbReference type="HAMAP" id="MF_01151">
    <property type="entry name" value="GrpE"/>
    <property type="match status" value="1"/>
</dbReference>
<keyword evidence="6" id="KW-0175">Coiled coil</keyword>
<protein>
    <recommendedName>
        <fullName evidence="3 4">Protein GrpE</fullName>
    </recommendedName>
    <alternativeName>
        <fullName evidence="3">HSP-70 cofactor</fullName>
    </alternativeName>
</protein>
<dbReference type="Pfam" id="PF01025">
    <property type="entry name" value="GrpE"/>
    <property type="match status" value="1"/>
</dbReference>
<evidence type="ECO:0000256" key="2">
    <source>
        <dbReference type="ARBA" id="ARBA00023186"/>
    </source>
</evidence>
<dbReference type="RefSeq" id="WP_007318057.1">
    <property type="nucleotide sequence ID" value="NZ_BAEH01000062.1"/>
</dbReference>
<evidence type="ECO:0000256" key="5">
    <source>
        <dbReference type="RuleBase" id="RU004478"/>
    </source>
</evidence>
<dbReference type="OrthoDB" id="5191115at2"/>
<dbReference type="EMBL" id="BAEH01000062">
    <property type="protein sequence ID" value="GAB18721.1"/>
    <property type="molecule type" value="Genomic_DNA"/>
</dbReference>
<dbReference type="GO" id="GO:0005737">
    <property type="term" value="C:cytoplasm"/>
    <property type="evidence" value="ECO:0007669"/>
    <property type="project" value="UniProtKB-SubCell"/>
</dbReference>
<dbReference type="PANTHER" id="PTHR21237">
    <property type="entry name" value="GRPE PROTEIN"/>
    <property type="match status" value="1"/>
</dbReference>
<dbReference type="PANTHER" id="PTHR21237:SF23">
    <property type="entry name" value="GRPE PROTEIN HOMOLOG, MITOCHONDRIAL"/>
    <property type="match status" value="1"/>
</dbReference>
<dbReference type="GO" id="GO:0051082">
    <property type="term" value="F:unfolded protein binding"/>
    <property type="evidence" value="ECO:0007669"/>
    <property type="project" value="TreeGrafter"/>
</dbReference>
<keyword evidence="2 3" id="KW-0143">Chaperone</keyword>
<dbReference type="InterPro" id="IPR013805">
    <property type="entry name" value="GrpE_CC"/>
</dbReference>
<dbReference type="PROSITE" id="PS01071">
    <property type="entry name" value="GRPE"/>
    <property type="match status" value="1"/>
</dbReference>
<dbReference type="InterPro" id="IPR009012">
    <property type="entry name" value="GrpE_head"/>
</dbReference>
<sequence length="198" mass="20486">MTSGTGSAANEPTESVDPTTSDEAVSVPADPLAEALAADGDPSAAGPAPEDQADPVVELTADLQRLQADFTNFRRRAAKEKESAAAFGKQVLLEKLLPVLDDLDRARAHGDLEEGSPLRGVADKLEQTLTGQGLSSFGAPGEPFDADLHEAVQHDGDGANPVIGAVYRNGYRLGDKVIRTAMVTVTDPAPETGAGQGD</sequence>
<comment type="subunit">
    <text evidence="3">Homodimer.</text>
</comment>
<dbReference type="SUPFAM" id="SSF58014">
    <property type="entry name" value="Coiled-coil domain of nucleotide exchange factor GrpE"/>
    <property type="match status" value="1"/>
</dbReference>
<evidence type="ECO:0000256" key="4">
    <source>
        <dbReference type="RuleBase" id="RU000639"/>
    </source>
</evidence>
<dbReference type="CDD" id="cd00446">
    <property type="entry name" value="GrpE"/>
    <property type="match status" value="1"/>
</dbReference>
<comment type="subcellular location">
    <subcellularLocation>
        <location evidence="3">Cytoplasm</location>
    </subcellularLocation>
</comment>
<dbReference type="GO" id="GO:0000774">
    <property type="term" value="F:adenyl-nucleotide exchange factor activity"/>
    <property type="evidence" value="ECO:0007669"/>
    <property type="project" value="InterPro"/>
</dbReference>
<dbReference type="GO" id="GO:0006457">
    <property type="term" value="P:protein folding"/>
    <property type="evidence" value="ECO:0007669"/>
    <property type="project" value="InterPro"/>
</dbReference>
<feature type="region of interest" description="Disordered" evidence="7">
    <location>
        <begin position="1"/>
        <end position="55"/>
    </location>
</feature>
<organism evidence="8 9">
    <name type="scientific">Gordonia effusa NBRC 100432</name>
    <dbReference type="NCBI Taxonomy" id="1077974"/>
    <lineage>
        <taxon>Bacteria</taxon>
        <taxon>Bacillati</taxon>
        <taxon>Actinomycetota</taxon>
        <taxon>Actinomycetes</taxon>
        <taxon>Mycobacteriales</taxon>
        <taxon>Gordoniaceae</taxon>
        <taxon>Gordonia</taxon>
    </lineage>
</organism>
<comment type="similarity">
    <text evidence="1 3 5">Belongs to the GrpE family.</text>
</comment>
<dbReference type="eggNOG" id="COG0576">
    <property type="taxonomic scope" value="Bacteria"/>
</dbReference>
<name>H0R0X0_9ACTN</name>
<reference evidence="8 9" key="1">
    <citation type="submission" date="2011-12" db="EMBL/GenBank/DDBJ databases">
        <title>Whole genome shotgun sequence of Gordonia effusa NBRC 100432.</title>
        <authorList>
            <person name="Yoshida I."/>
            <person name="Takarada H."/>
            <person name="Hosoyama A."/>
            <person name="Tsuchikane K."/>
            <person name="Katsumata H."/>
            <person name="Yamazaki S."/>
            <person name="Fujita N."/>
        </authorList>
    </citation>
    <scope>NUCLEOTIDE SEQUENCE [LARGE SCALE GENOMIC DNA]</scope>
    <source>
        <strain evidence="8 9">NBRC 100432</strain>
    </source>
</reference>
<keyword evidence="3" id="KW-0963">Cytoplasm</keyword>
<feature type="compositionally biased region" description="Low complexity" evidence="7">
    <location>
        <begin position="28"/>
        <end position="50"/>
    </location>
</feature>
<evidence type="ECO:0000256" key="7">
    <source>
        <dbReference type="SAM" id="MobiDB-lite"/>
    </source>
</evidence>
<feature type="coiled-coil region" evidence="6">
    <location>
        <begin position="56"/>
        <end position="83"/>
    </location>
</feature>
<evidence type="ECO:0000313" key="8">
    <source>
        <dbReference type="EMBL" id="GAB18721.1"/>
    </source>
</evidence>
<dbReference type="NCBIfam" id="NF010761">
    <property type="entry name" value="PRK14164.1"/>
    <property type="match status" value="1"/>
</dbReference>
<accession>H0R0X0</accession>
<dbReference type="Proteomes" id="UP000035034">
    <property type="component" value="Unassembled WGS sequence"/>
</dbReference>
<evidence type="ECO:0000256" key="6">
    <source>
        <dbReference type="SAM" id="Coils"/>
    </source>
</evidence>
<keyword evidence="3 4" id="KW-0346">Stress response</keyword>
<evidence type="ECO:0000256" key="3">
    <source>
        <dbReference type="HAMAP-Rule" id="MF_01151"/>
    </source>
</evidence>
<dbReference type="GO" id="GO:0042803">
    <property type="term" value="F:protein homodimerization activity"/>
    <property type="evidence" value="ECO:0007669"/>
    <property type="project" value="InterPro"/>
</dbReference>
<dbReference type="STRING" id="1077974.GOEFS_062_00300"/>
<dbReference type="PRINTS" id="PR00773">
    <property type="entry name" value="GRPEPROTEIN"/>
</dbReference>
<proteinExistence type="inferred from homology"/>
<dbReference type="GO" id="GO:0051087">
    <property type="term" value="F:protein-folding chaperone binding"/>
    <property type="evidence" value="ECO:0007669"/>
    <property type="project" value="InterPro"/>
</dbReference>
<dbReference type="Gene3D" id="2.30.22.10">
    <property type="entry name" value="Head domain of nucleotide exchange factor GrpE"/>
    <property type="match status" value="1"/>
</dbReference>
<feature type="compositionally biased region" description="Polar residues" evidence="7">
    <location>
        <begin position="1"/>
        <end position="23"/>
    </location>
</feature>
<evidence type="ECO:0000313" key="9">
    <source>
        <dbReference type="Proteomes" id="UP000035034"/>
    </source>
</evidence>
<dbReference type="SUPFAM" id="SSF51064">
    <property type="entry name" value="Head domain of nucleotide exchange factor GrpE"/>
    <property type="match status" value="1"/>
</dbReference>
<dbReference type="InterPro" id="IPR000740">
    <property type="entry name" value="GrpE"/>
</dbReference>
<evidence type="ECO:0000256" key="1">
    <source>
        <dbReference type="ARBA" id="ARBA00009054"/>
    </source>
</evidence>
<comment type="caution">
    <text evidence="8">The sequence shown here is derived from an EMBL/GenBank/DDBJ whole genome shotgun (WGS) entry which is preliminary data.</text>
</comment>
<dbReference type="AlphaFoldDB" id="H0R0X0"/>
<comment type="function">
    <text evidence="3 4">Participates actively in the response to hyperosmotic and heat shock by preventing the aggregation of stress-denatured proteins, in association with DnaK and GrpE. It is the nucleotide exchange factor for DnaK and may function as a thermosensor. Unfolded proteins bind initially to DnaJ; upon interaction with the DnaJ-bound protein, DnaK hydrolyzes its bound ATP, resulting in the formation of a stable complex. GrpE releases ADP from DnaK; ATP binding to DnaK triggers the release of the substrate protein, thus completing the reaction cycle. Several rounds of ATP-dependent interactions between DnaJ, DnaK and GrpE are required for fully efficient folding.</text>
</comment>
<dbReference type="Gene3D" id="3.90.20.20">
    <property type="match status" value="1"/>
</dbReference>
<keyword evidence="9" id="KW-1185">Reference proteome</keyword>
<gene>
    <name evidence="3 8" type="primary">grpE</name>
    <name evidence="8" type="ORF">GOEFS_062_00300</name>
</gene>